<evidence type="ECO:0000313" key="3">
    <source>
        <dbReference type="EMBL" id="CAJ1510518.1"/>
    </source>
</evidence>
<accession>A0ABM9M5U1</accession>
<keyword evidence="4" id="KW-1185">Reference proteome</keyword>
<dbReference type="EMBL" id="OY726397">
    <property type="protein sequence ID" value="CAJ1510518.1"/>
    <property type="molecule type" value="Genomic_DNA"/>
</dbReference>
<feature type="signal peptide" evidence="2">
    <location>
        <begin position="1"/>
        <end position="27"/>
    </location>
</feature>
<feature type="transmembrane region" description="Helical" evidence="1">
    <location>
        <begin position="37"/>
        <end position="58"/>
    </location>
</feature>
<dbReference type="RefSeq" id="WP_308482995.1">
    <property type="nucleotide sequence ID" value="NZ_OY726397.1"/>
</dbReference>
<name>A0ABM9M5U1_9MYCO</name>
<evidence type="ECO:0000256" key="2">
    <source>
        <dbReference type="SAM" id="SignalP"/>
    </source>
</evidence>
<feature type="transmembrane region" description="Helical" evidence="1">
    <location>
        <begin position="65"/>
        <end position="87"/>
    </location>
</feature>
<organism evidence="3 4">
    <name type="scientific">[Mycobacterium] burgundiense</name>
    <dbReference type="NCBI Taxonomy" id="3064286"/>
    <lineage>
        <taxon>Bacteria</taxon>
        <taxon>Bacillati</taxon>
        <taxon>Actinomycetota</taxon>
        <taxon>Actinomycetes</taxon>
        <taxon>Mycobacteriales</taxon>
        <taxon>Mycobacteriaceae</taxon>
        <taxon>Mycolicibacterium</taxon>
    </lineage>
</organism>
<evidence type="ECO:0008006" key="5">
    <source>
        <dbReference type="Google" id="ProtNLM"/>
    </source>
</evidence>
<evidence type="ECO:0000256" key="1">
    <source>
        <dbReference type="SAM" id="Phobius"/>
    </source>
</evidence>
<gene>
    <name evidence="3" type="ORF">MU0053_004651</name>
</gene>
<protein>
    <recommendedName>
        <fullName evidence="5">Integral membrane protein</fullName>
    </recommendedName>
</protein>
<reference evidence="3 4" key="1">
    <citation type="submission" date="2023-08" db="EMBL/GenBank/DDBJ databases">
        <authorList>
            <person name="Folkvardsen B D."/>
            <person name="Norman A."/>
        </authorList>
    </citation>
    <scope>NUCLEOTIDE SEQUENCE [LARGE SCALE GENOMIC DNA]</scope>
    <source>
        <strain evidence="3 4">Mu0053</strain>
    </source>
</reference>
<dbReference type="Proteomes" id="UP001190465">
    <property type="component" value="Chromosome"/>
</dbReference>
<keyword evidence="1" id="KW-1133">Transmembrane helix</keyword>
<sequence>MPSARARRPRGALIGGCSALVTAAAHAGAGGGLPGGGTLMVLALVSITIGVSAGRFRIEDRRGQVGALVAALLAAQALGHLTLALTAGHAHESLLPSVPMLLFHTAAAVGLAVLIAAVEHLYAVCESVLCWLRLFLVGRTRPAVRPRRFRATDVVAQPILSYCGLGMRAPPGLASHGA</sequence>
<evidence type="ECO:0000313" key="4">
    <source>
        <dbReference type="Proteomes" id="UP001190465"/>
    </source>
</evidence>
<keyword evidence="1" id="KW-0472">Membrane</keyword>
<proteinExistence type="predicted"/>
<feature type="chain" id="PRO_5045081667" description="Integral membrane protein" evidence="2">
    <location>
        <begin position="28"/>
        <end position="178"/>
    </location>
</feature>
<keyword evidence="1" id="KW-0812">Transmembrane</keyword>
<feature type="transmembrane region" description="Helical" evidence="1">
    <location>
        <begin position="107"/>
        <end position="132"/>
    </location>
</feature>
<keyword evidence="2" id="KW-0732">Signal</keyword>